<organism evidence="3 5">
    <name type="scientific">Dracunculus medinensis</name>
    <name type="common">Guinea worm</name>
    <dbReference type="NCBI Taxonomy" id="318479"/>
    <lineage>
        <taxon>Eukaryota</taxon>
        <taxon>Metazoa</taxon>
        <taxon>Ecdysozoa</taxon>
        <taxon>Nematoda</taxon>
        <taxon>Chromadorea</taxon>
        <taxon>Rhabditida</taxon>
        <taxon>Spirurina</taxon>
        <taxon>Dracunculoidea</taxon>
        <taxon>Dracunculidae</taxon>
        <taxon>Dracunculus</taxon>
    </lineage>
</organism>
<sequence length="89" mass="9786">MIRRFFNNQLNVKLINAAPAKIVIVRLKYRNIVVDVTAGDNGDDAAAAAVAAAAAADDDDDEDEDEDILFLLLFLALIYYPINFLISQT</sequence>
<evidence type="ECO:0000313" key="4">
    <source>
        <dbReference type="Proteomes" id="UP000274756"/>
    </source>
</evidence>
<dbReference type="Proteomes" id="UP000038040">
    <property type="component" value="Unplaced"/>
</dbReference>
<keyword evidence="1" id="KW-1133">Transmembrane helix</keyword>
<reference evidence="5" key="1">
    <citation type="submission" date="2017-02" db="UniProtKB">
        <authorList>
            <consortium name="WormBaseParasite"/>
        </authorList>
    </citation>
    <scope>IDENTIFICATION</scope>
</reference>
<accession>A0A0N4UJM0</accession>
<evidence type="ECO:0000313" key="2">
    <source>
        <dbReference type="EMBL" id="VDN60239.1"/>
    </source>
</evidence>
<keyword evidence="1" id="KW-0812">Transmembrane</keyword>
<feature type="transmembrane region" description="Helical" evidence="1">
    <location>
        <begin position="68"/>
        <end position="86"/>
    </location>
</feature>
<keyword evidence="1" id="KW-0472">Membrane</keyword>
<evidence type="ECO:0000313" key="5">
    <source>
        <dbReference type="WBParaSite" id="DME_0000786301-mRNA-1"/>
    </source>
</evidence>
<keyword evidence="4" id="KW-1185">Reference proteome</keyword>
<protein>
    <submittedName>
        <fullName evidence="2 5">Uncharacterized protein</fullName>
    </submittedName>
</protein>
<dbReference type="Proteomes" id="UP000274756">
    <property type="component" value="Unassembled WGS sequence"/>
</dbReference>
<evidence type="ECO:0000313" key="3">
    <source>
        <dbReference type="Proteomes" id="UP000038040"/>
    </source>
</evidence>
<dbReference type="AlphaFoldDB" id="A0A0N4UJM0"/>
<evidence type="ECO:0000256" key="1">
    <source>
        <dbReference type="SAM" id="Phobius"/>
    </source>
</evidence>
<dbReference type="EMBL" id="UYYG01001207">
    <property type="protein sequence ID" value="VDN60239.1"/>
    <property type="molecule type" value="Genomic_DNA"/>
</dbReference>
<dbReference type="WBParaSite" id="DME_0000786301-mRNA-1">
    <property type="protein sequence ID" value="DME_0000786301-mRNA-1"/>
    <property type="gene ID" value="DME_0000786301"/>
</dbReference>
<gene>
    <name evidence="2" type="ORF">DME_LOCUS10212</name>
</gene>
<proteinExistence type="predicted"/>
<reference evidence="2 4" key="2">
    <citation type="submission" date="2018-11" db="EMBL/GenBank/DDBJ databases">
        <authorList>
            <consortium name="Pathogen Informatics"/>
        </authorList>
    </citation>
    <scope>NUCLEOTIDE SEQUENCE [LARGE SCALE GENOMIC DNA]</scope>
</reference>
<name>A0A0N4UJM0_DRAME</name>